<reference evidence="14" key="1">
    <citation type="journal article" date="2016" name="Gigascience">
        <title>De novo construction of an expanded transcriptome assembly for the western tarnished plant bug, Lygus hesperus.</title>
        <authorList>
            <person name="Tassone E.E."/>
            <person name="Geib S.M."/>
            <person name="Hall B."/>
            <person name="Fabrick J.A."/>
            <person name="Brent C.S."/>
            <person name="Hull J.J."/>
        </authorList>
    </citation>
    <scope>NUCLEOTIDE SEQUENCE</scope>
</reference>
<keyword evidence="10" id="KW-0496">Mitochondrion</keyword>
<feature type="transmembrane region" description="Helical" evidence="12">
    <location>
        <begin position="81"/>
        <end position="102"/>
    </location>
</feature>
<dbReference type="InterPro" id="IPR035952">
    <property type="entry name" value="Rhomboid-like_sf"/>
</dbReference>
<keyword evidence="8" id="KW-0809">Transit peptide</keyword>
<dbReference type="GO" id="GO:0006465">
    <property type="term" value="P:signal peptide processing"/>
    <property type="evidence" value="ECO:0007669"/>
    <property type="project" value="TreeGrafter"/>
</dbReference>
<dbReference type="EMBL" id="GDHC01003989">
    <property type="protein sequence ID" value="JAQ14640.1"/>
    <property type="molecule type" value="Transcribed_RNA"/>
</dbReference>
<feature type="transmembrane region" description="Helical" evidence="12">
    <location>
        <begin position="315"/>
        <end position="332"/>
    </location>
</feature>
<comment type="similarity">
    <text evidence="3">Belongs to the peptidase S54 family.</text>
</comment>
<feature type="transmembrane region" description="Helical" evidence="12">
    <location>
        <begin position="147"/>
        <end position="164"/>
    </location>
</feature>
<dbReference type="GO" id="GO:0004252">
    <property type="term" value="F:serine-type endopeptidase activity"/>
    <property type="evidence" value="ECO:0007669"/>
    <property type="project" value="InterPro"/>
</dbReference>
<evidence type="ECO:0000256" key="2">
    <source>
        <dbReference type="ARBA" id="ARBA00004448"/>
    </source>
</evidence>
<dbReference type="FunFam" id="1.20.1540.10:FF:000005">
    <property type="entry name" value="Presenilins-associated rhomboid-like protein, mitochondrial"/>
    <property type="match status" value="1"/>
</dbReference>
<sequence>MALSRNLPFSGPSWRTGILSQPQQIVPKCREFFKSSLVCCRGSAGGGGGRSLRPSNTVPDTLASRVETIKLENRPLNSSCLIRPAIFTVAFSTTSLACATIWQYENLRAKRLVHSTVEWFNNRTYKYGHFRKEANNWWNSLSEGQKIFYPICFLNAVVFLAWKVPSFQTTMARYFFSNPVAKNNCWPMVLSAFSHYSALHIFANMYVLHSFSTGAVLMMGKEQFVGFYMAAAVVSSFASYVCKVALSKPGFSLGASGAIMAVLAYTCVKNPDSLLNIIFLPMITFKAGMALKAVMAFDTAGVVLGWTIFDHAAHLGGALFGVFWAHYGYSYMHFQRQHIFPLWHQLRSKNN</sequence>
<feature type="transmembrane region" description="Helical" evidence="12">
    <location>
        <begin position="196"/>
        <end position="218"/>
    </location>
</feature>
<evidence type="ECO:0000256" key="1">
    <source>
        <dbReference type="ARBA" id="ARBA00000156"/>
    </source>
</evidence>
<name>A0A146M7U5_LYGHE</name>
<organism evidence="14">
    <name type="scientific">Lygus hesperus</name>
    <name type="common">Western plant bug</name>
    <dbReference type="NCBI Taxonomy" id="30085"/>
    <lineage>
        <taxon>Eukaryota</taxon>
        <taxon>Metazoa</taxon>
        <taxon>Ecdysozoa</taxon>
        <taxon>Arthropoda</taxon>
        <taxon>Hexapoda</taxon>
        <taxon>Insecta</taxon>
        <taxon>Pterygota</taxon>
        <taxon>Neoptera</taxon>
        <taxon>Paraneoptera</taxon>
        <taxon>Hemiptera</taxon>
        <taxon>Heteroptera</taxon>
        <taxon>Panheteroptera</taxon>
        <taxon>Cimicomorpha</taxon>
        <taxon>Miridae</taxon>
        <taxon>Mirini</taxon>
        <taxon>Lygus</taxon>
    </lineage>
</organism>
<feature type="transmembrane region" description="Helical" evidence="12">
    <location>
        <begin position="252"/>
        <end position="268"/>
    </location>
</feature>
<gene>
    <name evidence="14" type="primary">Parl_1</name>
    <name evidence="14" type="ORF">g.38000</name>
</gene>
<dbReference type="AlphaFoldDB" id="A0A146M7U5"/>
<dbReference type="Gene3D" id="1.20.1540.10">
    <property type="entry name" value="Rhomboid-like"/>
    <property type="match status" value="1"/>
</dbReference>
<dbReference type="SUPFAM" id="SSF144091">
    <property type="entry name" value="Rhomboid-like"/>
    <property type="match status" value="1"/>
</dbReference>
<evidence type="ECO:0000313" key="14">
    <source>
        <dbReference type="EMBL" id="JAQ14640.1"/>
    </source>
</evidence>
<comment type="catalytic activity">
    <reaction evidence="1">
        <text>Cleaves type-1 transmembrane domains using a catalytic dyad composed of serine and histidine that are contributed by different transmembrane domains.</text>
        <dbReference type="EC" id="3.4.21.105"/>
    </reaction>
</comment>
<evidence type="ECO:0000256" key="5">
    <source>
        <dbReference type="ARBA" id="ARBA00022692"/>
    </source>
</evidence>
<dbReference type="GO" id="GO:0005743">
    <property type="term" value="C:mitochondrial inner membrane"/>
    <property type="evidence" value="ECO:0007669"/>
    <property type="project" value="UniProtKB-SubCell"/>
</dbReference>
<dbReference type="Pfam" id="PF01694">
    <property type="entry name" value="Rhomboid"/>
    <property type="match status" value="1"/>
</dbReference>
<evidence type="ECO:0000256" key="7">
    <source>
        <dbReference type="ARBA" id="ARBA00022801"/>
    </source>
</evidence>
<evidence type="ECO:0000256" key="12">
    <source>
        <dbReference type="SAM" id="Phobius"/>
    </source>
</evidence>
<evidence type="ECO:0000256" key="11">
    <source>
        <dbReference type="ARBA" id="ARBA00023136"/>
    </source>
</evidence>
<protein>
    <recommendedName>
        <fullName evidence="4">rhomboid protease</fullName>
        <ecNumber evidence="4">3.4.21.105</ecNumber>
    </recommendedName>
</protein>
<dbReference type="InterPro" id="IPR050925">
    <property type="entry name" value="Rhomboid_protease_S54"/>
</dbReference>
<evidence type="ECO:0000256" key="3">
    <source>
        <dbReference type="ARBA" id="ARBA00009045"/>
    </source>
</evidence>
<proteinExistence type="inferred from homology"/>
<feature type="transmembrane region" description="Helical" evidence="12">
    <location>
        <begin position="225"/>
        <end position="246"/>
    </location>
</feature>
<keyword evidence="11 12" id="KW-0472">Membrane</keyword>
<keyword evidence="9 12" id="KW-1133">Transmembrane helix</keyword>
<dbReference type="PANTHER" id="PTHR43731">
    <property type="entry name" value="RHOMBOID PROTEASE"/>
    <property type="match status" value="1"/>
</dbReference>
<comment type="subcellular location">
    <subcellularLocation>
        <location evidence="2">Mitochondrion inner membrane</location>
        <topology evidence="2">Multi-pass membrane protein</topology>
    </subcellularLocation>
</comment>
<dbReference type="PANTHER" id="PTHR43731:SF14">
    <property type="entry name" value="PRESENILIN-ASSOCIATED RHOMBOID-LIKE PROTEIN, MITOCHONDRIAL"/>
    <property type="match status" value="1"/>
</dbReference>
<dbReference type="InterPro" id="IPR022764">
    <property type="entry name" value="Peptidase_S54_rhomboid_dom"/>
</dbReference>
<feature type="domain" description="Peptidase S54 rhomboid" evidence="13">
    <location>
        <begin position="183"/>
        <end position="327"/>
    </location>
</feature>
<evidence type="ECO:0000259" key="13">
    <source>
        <dbReference type="Pfam" id="PF01694"/>
    </source>
</evidence>
<keyword evidence="6" id="KW-0999">Mitochondrion inner membrane</keyword>
<dbReference type="EC" id="3.4.21.105" evidence="4"/>
<evidence type="ECO:0000256" key="9">
    <source>
        <dbReference type="ARBA" id="ARBA00022989"/>
    </source>
</evidence>
<keyword evidence="7" id="KW-0378">Hydrolase</keyword>
<accession>A0A146M7U5</accession>
<evidence type="ECO:0000256" key="8">
    <source>
        <dbReference type="ARBA" id="ARBA00022946"/>
    </source>
</evidence>
<evidence type="ECO:0000256" key="6">
    <source>
        <dbReference type="ARBA" id="ARBA00022792"/>
    </source>
</evidence>
<evidence type="ECO:0000256" key="4">
    <source>
        <dbReference type="ARBA" id="ARBA00013039"/>
    </source>
</evidence>
<evidence type="ECO:0000256" key="10">
    <source>
        <dbReference type="ARBA" id="ARBA00023128"/>
    </source>
</evidence>
<keyword evidence="5 12" id="KW-0812">Transmembrane</keyword>